<dbReference type="EMBL" id="CYZT01000480">
    <property type="protein sequence ID" value="CUP74982.1"/>
    <property type="molecule type" value="Genomic_DNA"/>
</dbReference>
<dbReference type="Proteomes" id="UP000095746">
    <property type="component" value="Unassembled WGS sequence"/>
</dbReference>
<proteinExistence type="predicted"/>
<sequence length="68" mass="7229">MEASSISRRARSSARISKNTLFSYSMIASWMPPSAKAREGTTSPCQSSASTPMPSSRALAKSRLSTSS</sequence>
<evidence type="ECO:0000256" key="1">
    <source>
        <dbReference type="SAM" id="MobiDB-lite"/>
    </source>
</evidence>
<dbReference type="AlphaFoldDB" id="A0A174QP21"/>
<feature type="compositionally biased region" description="Polar residues" evidence="1">
    <location>
        <begin position="40"/>
        <end position="54"/>
    </location>
</feature>
<gene>
    <name evidence="2" type="ORF">ERS852411_03538</name>
</gene>
<organism evidence="2 3">
    <name type="scientific">Flavonifractor plautii</name>
    <name type="common">Fusobacterium plautii</name>
    <dbReference type="NCBI Taxonomy" id="292800"/>
    <lineage>
        <taxon>Bacteria</taxon>
        <taxon>Bacillati</taxon>
        <taxon>Bacillota</taxon>
        <taxon>Clostridia</taxon>
        <taxon>Eubacteriales</taxon>
        <taxon>Oscillospiraceae</taxon>
        <taxon>Flavonifractor</taxon>
    </lineage>
</organism>
<feature type="region of interest" description="Disordered" evidence="1">
    <location>
        <begin position="33"/>
        <end position="68"/>
    </location>
</feature>
<accession>A0A174QP21</accession>
<evidence type="ECO:0000313" key="2">
    <source>
        <dbReference type="EMBL" id="CUP74982.1"/>
    </source>
</evidence>
<evidence type="ECO:0000313" key="3">
    <source>
        <dbReference type="Proteomes" id="UP000095746"/>
    </source>
</evidence>
<protein>
    <submittedName>
        <fullName evidence="2">Uncharacterized protein</fullName>
    </submittedName>
</protein>
<name>A0A174QP21_FLAPL</name>
<reference evidence="2 3" key="1">
    <citation type="submission" date="2015-09" db="EMBL/GenBank/DDBJ databases">
        <authorList>
            <consortium name="Pathogen Informatics"/>
        </authorList>
    </citation>
    <scope>NUCLEOTIDE SEQUENCE [LARGE SCALE GENOMIC DNA]</scope>
    <source>
        <strain evidence="2 3">2789STDY5608854</strain>
    </source>
</reference>